<evidence type="ECO:0000256" key="3">
    <source>
        <dbReference type="ARBA" id="ARBA00022729"/>
    </source>
</evidence>
<organism evidence="8 9">
    <name type="scientific">Glossina palpalis gambiensis</name>
    <dbReference type="NCBI Taxonomy" id="67801"/>
    <lineage>
        <taxon>Eukaryota</taxon>
        <taxon>Metazoa</taxon>
        <taxon>Ecdysozoa</taxon>
        <taxon>Arthropoda</taxon>
        <taxon>Hexapoda</taxon>
        <taxon>Insecta</taxon>
        <taxon>Pterygota</taxon>
        <taxon>Neoptera</taxon>
        <taxon>Endopterygota</taxon>
        <taxon>Diptera</taxon>
        <taxon>Brachycera</taxon>
        <taxon>Muscomorpha</taxon>
        <taxon>Hippoboscoidea</taxon>
        <taxon>Glossinidae</taxon>
        <taxon>Glossina</taxon>
    </lineage>
</organism>
<dbReference type="InterPro" id="IPR039155">
    <property type="entry name" value="MLEC"/>
</dbReference>
<evidence type="ECO:0000313" key="8">
    <source>
        <dbReference type="EnsemblMetazoa" id="GPPI043260-PA"/>
    </source>
</evidence>
<keyword evidence="5" id="KW-0472">Membrane</keyword>
<keyword evidence="2" id="KW-0812">Transmembrane</keyword>
<evidence type="ECO:0000256" key="6">
    <source>
        <dbReference type="ARBA" id="ARBA00023180"/>
    </source>
</evidence>
<evidence type="ECO:0000313" key="9">
    <source>
        <dbReference type="Proteomes" id="UP000092460"/>
    </source>
</evidence>
<protein>
    <submittedName>
        <fullName evidence="8">Uncharacterized protein</fullName>
    </submittedName>
</protein>
<comment type="subcellular location">
    <subcellularLocation>
        <location evidence="1">Membrane</location>
    </subcellularLocation>
</comment>
<dbReference type="STRING" id="67801.A0A1B0BX80"/>
<dbReference type="PANTHER" id="PTHR13460">
    <property type="match status" value="1"/>
</dbReference>
<feature type="region of interest" description="Disordered" evidence="7">
    <location>
        <begin position="1"/>
        <end position="46"/>
    </location>
</feature>
<dbReference type="GO" id="GO:0030246">
    <property type="term" value="F:carbohydrate binding"/>
    <property type="evidence" value="ECO:0007669"/>
    <property type="project" value="InterPro"/>
</dbReference>
<dbReference type="AlphaFoldDB" id="A0A1B0BX80"/>
<feature type="region of interest" description="Disordered" evidence="7">
    <location>
        <begin position="171"/>
        <end position="203"/>
    </location>
</feature>
<dbReference type="EnsemblMetazoa" id="GPPI043260-RA">
    <property type="protein sequence ID" value="GPPI043260-PA"/>
    <property type="gene ID" value="GPPI043260"/>
</dbReference>
<keyword evidence="6" id="KW-0325">Glycoprotein</keyword>
<reference evidence="8" key="2">
    <citation type="submission" date="2020-05" db="UniProtKB">
        <authorList>
            <consortium name="EnsemblMetazoa"/>
        </authorList>
    </citation>
    <scope>IDENTIFICATION</scope>
    <source>
        <strain evidence="8">IAEA</strain>
    </source>
</reference>
<dbReference type="EMBL" id="JXJN01022114">
    <property type="status" value="NOT_ANNOTATED_CDS"/>
    <property type="molecule type" value="Genomic_DNA"/>
</dbReference>
<evidence type="ECO:0000256" key="4">
    <source>
        <dbReference type="ARBA" id="ARBA00022989"/>
    </source>
</evidence>
<dbReference type="VEuPathDB" id="VectorBase:GPPI043260"/>
<evidence type="ECO:0000256" key="5">
    <source>
        <dbReference type="ARBA" id="ARBA00023136"/>
    </source>
</evidence>
<dbReference type="PANTHER" id="PTHR13460:SF0">
    <property type="entry name" value="MALECTIN"/>
    <property type="match status" value="1"/>
</dbReference>
<accession>A0A1B0BX80</accession>
<keyword evidence="4" id="KW-1133">Transmembrane helix</keyword>
<evidence type="ECO:0000256" key="7">
    <source>
        <dbReference type="SAM" id="MobiDB-lite"/>
    </source>
</evidence>
<reference evidence="9" key="1">
    <citation type="submission" date="2015-01" db="EMBL/GenBank/DDBJ databases">
        <authorList>
            <person name="Aksoy S."/>
            <person name="Warren W."/>
            <person name="Wilson R.K."/>
        </authorList>
    </citation>
    <scope>NUCLEOTIDE SEQUENCE [LARGE SCALE GENOMIC DNA]</scope>
    <source>
        <strain evidence="9">IAEA</strain>
    </source>
</reference>
<evidence type="ECO:0000256" key="2">
    <source>
        <dbReference type="ARBA" id="ARBA00022692"/>
    </source>
</evidence>
<dbReference type="EMBL" id="JXJN01022115">
    <property type="status" value="NOT_ANNOTATED_CDS"/>
    <property type="molecule type" value="Genomic_DNA"/>
</dbReference>
<keyword evidence="3" id="KW-0732">Signal</keyword>
<keyword evidence="9" id="KW-1185">Reference proteome</keyword>
<dbReference type="Proteomes" id="UP000092460">
    <property type="component" value="Unassembled WGS sequence"/>
</dbReference>
<name>A0A1B0BX80_9MUSC</name>
<proteinExistence type="predicted"/>
<dbReference type="GO" id="GO:0016020">
    <property type="term" value="C:membrane"/>
    <property type="evidence" value="ECO:0007669"/>
    <property type="project" value="UniProtKB-SubCell"/>
</dbReference>
<evidence type="ECO:0000256" key="1">
    <source>
        <dbReference type="ARBA" id="ARBA00004370"/>
    </source>
</evidence>
<sequence length="203" mass="23080">MLQYGRAGEVIPATAPAQEKRRREASPEAVGINLADGAPPTSTEKTNDIELTDFTSFVEAAPQSIQKNDVSELDIFAEAGDGTAHHEYVFFTVILDKFKYKEEVSNVRNNLVRFDFMKCPYDNPKMNAFILLKRDVQRIPRLKSLHKDTFYRDIEDSASIRGANKKKVLNGQHRKLVSNEEDTETDEYRKKLPALDNEEDING</sequence>